<dbReference type="AlphaFoldDB" id="A0A0F3NY25"/>
<dbReference type="RefSeq" id="WP_045917445.1">
    <property type="nucleotide sequence ID" value="NZ_LAOA01000099.1"/>
</dbReference>
<organism evidence="2 3">
    <name type="scientific">Orientia tsutsugamushi str. TA716</name>
    <dbReference type="NCBI Taxonomy" id="1359175"/>
    <lineage>
        <taxon>Bacteria</taxon>
        <taxon>Pseudomonadati</taxon>
        <taxon>Pseudomonadota</taxon>
        <taxon>Alphaproteobacteria</taxon>
        <taxon>Rickettsiales</taxon>
        <taxon>Rickettsiaceae</taxon>
        <taxon>Rickettsieae</taxon>
        <taxon>Orientia</taxon>
    </lineage>
</organism>
<protein>
    <submittedName>
        <fullName evidence="2">Uncharacterized protein</fullName>
    </submittedName>
</protein>
<evidence type="ECO:0000256" key="1">
    <source>
        <dbReference type="SAM" id="MobiDB-lite"/>
    </source>
</evidence>
<feature type="region of interest" description="Disordered" evidence="1">
    <location>
        <begin position="707"/>
        <end position="734"/>
    </location>
</feature>
<dbReference type="EMBL" id="LAOA01000099">
    <property type="protein sequence ID" value="KJV72706.1"/>
    <property type="molecule type" value="Genomic_DNA"/>
</dbReference>
<sequence>MGNKSELIEIFLNDYNNFEKSLTKTFDKIPIARNTNNKDFWMFLFIGSALTILNSELRQNVKSICYSITNNNILRLAFNFNNKIILRSISIGSDDKVSKKYQYSNQDLDQIKKLLSYDKIINLKSTCSKHTNIKIIRGKTIKKPKISVICTDNIEEGDYNASSKFINVNSLDMKGKTLDEYLKFISRPKNANNTQKYTEDVEQLFNCFKDLYKQGQGIFGTSESRYHGFVYGALVLNFKQKYSIDVYVEQSAGRGYLDLYLLCKHYNHNQIAEANTNANANANANAVKIIAEFKNGNNKYPSVADAIKQVEDRCYAQLVGRTQSNKTIIVGADFGDITKQVQAKFMLLDKLPERDFITFIADSKTKLSKANIKEEIRWIFKSTRAEESLAKILLGELLSSKVQKKSAVFLNKIDNDETKASIFILKLSNNNIILSTIEKDDKPLQKYCRLGSTRLQSKHNKEVNVTDEVEYVVQYIQKQYKINSGTKITIIVNRKGQNYETYLESIDITNLNSNPANTDVGYNIKDYITQLYNIKHSIDVYKLILELLQDIQDDKFGELAKLQGALCEFQAFITEERDFQAILHGLFSFKKFEENTTLRAISEVTFGTGKADLVLASNHSILYFELALLKEHNVDTLLNKKKQQLDKYLVNAKVITNDKNANGVVLIFDSKTGKLYNRYHTAPVEHSSDEGGQTPIYNQIETLEPRLLSPIDQNSPTKAKKPKNSHNEEDSNINIIKKSNMKSVGNFSSINDSNRQKNVSQNYNINNFDDIKANQDKIYVNSENSIEDKKNTEVDKNAQLLAFVQDGWHGQEDLNYNNQSASILSKAIGLDNIPE</sequence>
<name>A0A0F3NY25_ORITS</name>
<dbReference type="Proteomes" id="UP000033671">
    <property type="component" value="Unassembled WGS sequence"/>
</dbReference>
<reference evidence="2 3" key="1">
    <citation type="submission" date="2015-01" db="EMBL/GenBank/DDBJ databases">
        <title>Genome Sequencing of Rickettsiales.</title>
        <authorList>
            <person name="Daugherty S.C."/>
            <person name="Su Q."/>
            <person name="Abolude K."/>
            <person name="Beier-Sexton M."/>
            <person name="Carlyon J.A."/>
            <person name="Carter R."/>
            <person name="Day N.P."/>
            <person name="Dumler S.J."/>
            <person name="Dyachenko V."/>
            <person name="Godinez A."/>
            <person name="Kurtti T.J."/>
            <person name="Lichay M."/>
            <person name="Mullins K.E."/>
            <person name="Ott S."/>
            <person name="Pappas-Brown V."/>
            <person name="Paris D.H."/>
            <person name="Patel P."/>
            <person name="Richards A.L."/>
            <person name="Sadzewicz L."/>
            <person name="Sears K."/>
            <person name="Seidman D."/>
            <person name="Sengamalay N."/>
            <person name="Stenos J."/>
            <person name="Tallon L.J."/>
            <person name="Vincent G."/>
            <person name="Fraser C.M."/>
            <person name="Munderloh U."/>
            <person name="Dunning-Hotopp J.C."/>
        </authorList>
    </citation>
    <scope>NUCLEOTIDE SEQUENCE [LARGE SCALE GENOMIC DNA]</scope>
    <source>
        <strain evidence="2 3">TA716</strain>
    </source>
</reference>
<gene>
    <name evidence="2" type="ORF">OTSTA716_1853</name>
</gene>
<dbReference type="PATRIC" id="fig|1359175.3.peg.3133"/>
<accession>A0A0F3NY25</accession>
<proteinExistence type="predicted"/>
<evidence type="ECO:0000313" key="2">
    <source>
        <dbReference type="EMBL" id="KJV72706.1"/>
    </source>
</evidence>
<comment type="caution">
    <text evidence="2">The sequence shown here is derived from an EMBL/GenBank/DDBJ whole genome shotgun (WGS) entry which is preliminary data.</text>
</comment>
<evidence type="ECO:0000313" key="3">
    <source>
        <dbReference type="Proteomes" id="UP000033671"/>
    </source>
</evidence>
<dbReference type="PANTHER" id="PTHR42264">
    <property type="entry name" value="EPHRIN_REC_LIKE DOMAIN-CONTAINING PROTEIN"/>
    <property type="match status" value="1"/>
</dbReference>